<gene>
    <name evidence="3" type="ORF">H1D41_02390</name>
</gene>
<dbReference type="PANTHER" id="PTHR30041:SF8">
    <property type="entry name" value="PROTEIN YFFB"/>
    <property type="match status" value="1"/>
</dbReference>
<comment type="similarity">
    <text evidence="1 2">Belongs to the ArsC family.</text>
</comment>
<organism evidence="3 4">
    <name type="scientific">Halocynthiibacter styelae</name>
    <dbReference type="NCBI Taxonomy" id="2761955"/>
    <lineage>
        <taxon>Bacteria</taxon>
        <taxon>Pseudomonadati</taxon>
        <taxon>Pseudomonadota</taxon>
        <taxon>Alphaproteobacteria</taxon>
        <taxon>Rhodobacterales</taxon>
        <taxon>Paracoccaceae</taxon>
        <taxon>Halocynthiibacter</taxon>
    </lineage>
</organism>
<reference evidence="3" key="1">
    <citation type="submission" date="2020-10" db="EMBL/GenBank/DDBJ databases">
        <title>Paenihalocynthiibacter styelae gen. nov., sp. nov., isolated from stalked sea squirt Styela clava.</title>
        <authorList>
            <person name="Kim Y.-O."/>
            <person name="Yoon J.-H."/>
        </authorList>
    </citation>
    <scope>NUCLEOTIDE SEQUENCE</scope>
    <source>
        <strain evidence="3">MYP1-1</strain>
    </source>
</reference>
<evidence type="ECO:0000256" key="2">
    <source>
        <dbReference type="PROSITE-ProRule" id="PRU01282"/>
    </source>
</evidence>
<dbReference type="PANTHER" id="PTHR30041">
    <property type="entry name" value="ARSENATE REDUCTASE"/>
    <property type="match status" value="1"/>
</dbReference>
<evidence type="ECO:0000313" key="4">
    <source>
        <dbReference type="Proteomes" id="UP000640583"/>
    </source>
</evidence>
<name>A0A8J7J3F0_9RHOB</name>
<dbReference type="EMBL" id="JADCKQ010000002">
    <property type="protein sequence ID" value="MBI1492480.1"/>
    <property type="molecule type" value="Genomic_DNA"/>
</dbReference>
<keyword evidence="4" id="KW-1185">Reference proteome</keyword>
<sequence length="108" mass="11966">MSIYGLKNCDTCRKALKEITASGRDAELIDVRASPLDTAKLEDFLATFGGELINQRSKTWRDMTESERSVPQMDLLEAHPAVMKRPVVQGDGKLTLGWTAKAKADWGL</sequence>
<dbReference type="SUPFAM" id="SSF52833">
    <property type="entry name" value="Thioredoxin-like"/>
    <property type="match status" value="1"/>
</dbReference>
<accession>A0A8J7J3F0</accession>
<dbReference type="AlphaFoldDB" id="A0A8J7J3F0"/>
<dbReference type="PROSITE" id="PS51353">
    <property type="entry name" value="ARSC"/>
    <property type="match status" value="1"/>
</dbReference>
<protein>
    <submittedName>
        <fullName evidence="3">Arsenate reductase</fullName>
    </submittedName>
</protein>
<dbReference type="InterPro" id="IPR006660">
    <property type="entry name" value="Arsenate_reductase-like"/>
</dbReference>
<dbReference type="Pfam" id="PF03960">
    <property type="entry name" value="ArsC"/>
    <property type="match status" value="1"/>
</dbReference>
<proteinExistence type="inferred from homology"/>
<dbReference type="InterPro" id="IPR036249">
    <property type="entry name" value="Thioredoxin-like_sf"/>
</dbReference>
<dbReference type="Proteomes" id="UP000640583">
    <property type="component" value="Unassembled WGS sequence"/>
</dbReference>
<evidence type="ECO:0000256" key="1">
    <source>
        <dbReference type="ARBA" id="ARBA00007198"/>
    </source>
</evidence>
<evidence type="ECO:0000313" key="3">
    <source>
        <dbReference type="EMBL" id="MBI1492480.1"/>
    </source>
</evidence>
<dbReference type="Gene3D" id="3.40.30.10">
    <property type="entry name" value="Glutaredoxin"/>
    <property type="match status" value="1"/>
</dbReference>
<comment type="caution">
    <text evidence="3">The sequence shown here is derived from an EMBL/GenBank/DDBJ whole genome shotgun (WGS) entry which is preliminary data.</text>
</comment>